<dbReference type="InterPro" id="IPR039773">
    <property type="entry name" value="BAG_chaperone_regulator"/>
</dbReference>
<evidence type="ECO:0000313" key="4">
    <source>
        <dbReference type="Proteomes" id="UP000325315"/>
    </source>
</evidence>
<dbReference type="Proteomes" id="UP000325315">
    <property type="component" value="Unassembled WGS sequence"/>
</dbReference>
<reference evidence="4" key="1">
    <citation type="journal article" date="2019" name="Plant Biotechnol. J.">
        <title>Genome sequencing of the Australian wild diploid species Gossypium australe highlights disease resistance and delayed gland morphogenesis.</title>
        <authorList>
            <person name="Cai Y."/>
            <person name="Cai X."/>
            <person name="Wang Q."/>
            <person name="Wang P."/>
            <person name="Zhang Y."/>
            <person name="Cai C."/>
            <person name="Xu Y."/>
            <person name="Wang K."/>
            <person name="Zhou Z."/>
            <person name="Wang C."/>
            <person name="Geng S."/>
            <person name="Li B."/>
            <person name="Dong Q."/>
            <person name="Hou Y."/>
            <person name="Wang H."/>
            <person name="Ai P."/>
            <person name="Liu Z."/>
            <person name="Yi F."/>
            <person name="Sun M."/>
            <person name="An G."/>
            <person name="Cheng J."/>
            <person name="Zhang Y."/>
            <person name="Shi Q."/>
            <person name="Xie Y."/>
            <person name="Shi X."/>
            <person name="Chang Y."/>
            <person name="Huang F."/>
            <person name="Chen Y."/>
            <person name="Hong S."/>
            <person name="Mi L."/>
            <person name="Sun Q."/>
            <person name="Zhang L."/>
            <person name="Zhou B."/>
            <person name="Peng R."/>
            <person name="Zhang X."/>
            <person name="Liu F."/>
        </authorList>
    </citation>
    <scope>NUCLEOTIDE SEQUENCE [LARGE SCALE GENOMIC DNA]</scope>
    <source>
        <strain evidence="4">cv. PA1801</strain>
    </source>
</reference>
<feature type="domain" description="BAG" evidence="2">
    <location>
        <begin position="31"/>
        <end position="109"/>
    </location>
</feature>
<dbReference type="Pfam" id="PF02179">
    <property type="entry name" value="BAG"/>
    <property type="match status" value="1"/>
</dbReference>
<evidence type="ECO:0000256" key="1">
    <source>
        <dbReference type="ARBA" id="ARBA00023186"/>
    </source>
</evidence>
<evidence type="ECO:0000313" key="3">
    <source>
        <dbReference type="EMBL" id="KAA3469682.1"/>
    </source>
</evidence>
<dbReference type="PANTHER" id="PTHR12329">
    <property type="entry name" value="BCL2-ASSOCIATED ATHANOGENE"/>
    <property type="match status" value="1"/>
</dbReference>
<protein>
    <submittedName>
        <fullName evidence="3">BAG family molecular chaperone regulator 4-like isoform X2</fullName>
    </submittedName>
</protein>
<dbReference type="PROSITE" id="PS51035">
    <property type="entry name" value="BAG"/>
    <property type="match status" value="1"/>
</dbReference>
<accession>A0A5B6VKL3</accession>
<dbReference type="AlphaFoldDB" id="A0A5B6VKL3"/>
<keyword evidence="1" id="KW-0143">Chaperone</keyword>
<name>A0A5B6VKL3_9ROSI</name>
<gene>
    <name evidence="3" type="ORF">EPI10_015445</name>
</gene>
<keyword evidence="4" id="KW-1185">Reference proteome</keyword>
<dbReference type="GO" id="GO:0051087">
    <property type="term" value="F:protein-folding chaperone binding"/>
    <property type="evidence" value="ECO:0007669"/>
    <property type="project" value="InterPro"/>
</dbReference>
<dbReference type="GO" id="GO:0000774">
    <property type="term" value="F:adenyl-nucleotide exchange factor activity"/>
    <property type="evidence" value="ECO:0007669"/>
    <property type="project" value="TreeGrafter"/>
</dbReference>
<organism evidence="3 4">
    <name type="scientific">Gossypium australe</name>
    <dbReference type="NCBI Taxonomy" id="47621"/>
    <lineage>
        <taxon>Eukaryota</taxon>
        <taxon>Viridiplantae</taxon>
        <taxon>Streptophyta</taxon>
        <taxon>Embryophyta</taxon>
        <taxon>Tracheophyta</taxon>
        <taxon>Spermatophyta</taxon>
        <taxon>Magnoliopsida</taxon>
        <taxon>eudicotyledons</taxon>
        <taxon>Gunneridae</taxon>
        <taxon>Pentapetalae</taxon>
        <taxon>rosids</taxon>
        <taxon>malvids</taxon>
        <taxon>Malvales</taxon>
        <taxon>Malvaceae</taxon>
        <taxon>Malvoideae</taxon>
        <taxon>Gossypium</taxon>
    </lineage>
</organism>
<dbReference type="SUPFAM" id="SSF63491">
    <property type="entry name" value="BAG domain"/>
    <property type="match status" value="1"/>
</dbReference>
<dbReference type="InterPro" id="IPR003103">
    <property type="entry name" value="BAG_domain"/>
</dbReference>
<dbReference type="OrthoDB" id="417450at2759"/>
<dbReference type="GO" id="GO:0005737">
    <property type="term" value="C:cytoplasm"/>
    <property type="evidence" value="ECO:0007669"/>
    <property type="project" value="TreeGrafter"/>
</dbReference>
<dbReference type="InterPro" id="IPR036533">
    <property type="entry name" value="BAG_dom_sf"/>
</dbReference>
<sequence length="146" mass="16339">MVGVKDMSKVVLLDDPASKERKLEEMKRNQSVLKACEEVVKVKAEVNALKGIVHGGTKVDEKELLGLTELLMVQLLQLDTIEANGEAKVQRWAEVRRVQRLVDTLDNMKARNSNPFSSSGKSKAFECASPPFPSSTRITHDWEVFD</sequence>
<evidence type="ECO:0000259" key="2">
    <source>
        <dbReference type="PROSITE" id="PS51035"/>
    </source>
</evidence>
<dbReference type="EMBL" id="SMMG02000006">
    <property type="protein sequence ID" value="KAA3469682.1"/>
    <property type="molecule type" value="Genomic_DNA"/>
</dbReference>
<dbReference type="SMART" id="SM00264">
    <property type="entry name" value="BAG"/>
    <property type="match status" value="1"/>
</dbReference>
<proteinExistence type="predicted"/>
<dbReference type="Gene3D" id="1.20.58.120">
    <property type="entry name" value="BAG domain"/>
    <property type="match status" value="1"/>
</dbReference>
<comment type="caution">
    <text evidence="3">The sequence shown here is derived from an EMBL/GenBank/DDBJ whole genome shotgun (WGS) entry which is preliminary data.</text>
</comment>
<dbReference type="GO" id="GO:0050821">
    <property type="term" value="P:protein stabilization"/>
    <property type="evidence" value="ECO:0007669"/>
    <property type="project" value="TreeGrafter"/>
</dbReference>
<dbReference type="PANTHER" id="PTHR12329:SF16">
    <property type="entry name" value="BAG FAMILY MOLECULAR CHAPERONE REGULATOR 1"/>
    <property type="match status" value="1"/>
</dbReference>